<organism evidence="8 9">
    <name type="scientific">Glycomyces niveus</name>
    <dbReference type="NCBI Taxonomy" id="2820287"/>
    <lineage>
        <taxon>Bacteria</taxon>
        <taxon>Bacillati</taxon>
        <taxon>Actinomycetota</taxon>
        <taxon>Actinomycetes</taxon>
        <taxon>Glycomycetales</taxon>
        <taxon>Glycomycetaceae</taxon>
        <taxon>Glycomyces</taxon>
    </lineage>
</organism>
<feature type="transmembrane region" description="Helical" evidence="6">
    <location>
        <begin position="133"/>
        <end position="154"/>
    </location>
</feature>
<evidence type="ECO:0000256" key="2">
    <source>
        <dbReference type="ARBA" id="ARBA00007362"/>
    </source>
</evidence>
<dbReference type="RefSeq" id="WP_208495764.1">
    <property type="nucleotide sequence ID" value="NZ_JAGFNP010000004.1"/>
</dbReference>
<reference evidence="8 9" key="1">
    <citation type="submission" date="2021-03" db="EMBL/GenBank/DDBJ databases">
        <title>Glycomyces sp. nov., a novel actinomycete isolated from soil.</title>
        <authorList>
            <person name="Yang X."/>
            <person name="Xu X."/>
        </authorList>
    </citation>
    <scope>NUCLEOTIDE SEQUENCE [LARGE SCALE GENOMIC DNA]</scope>
    <source>
        <strain evidence="8 9">NEAU-S30</strain>
    </source>
</reference>
<dbReference type="EMBL" id="JAGFNP010000004">
    <property type="protein sequence ID" value="MBO3732953.1"/>
    <property type="molecule type" value="Genomic_DNA"/>
</dbReference>
<evidence type="ECO:0000259" key="7">
    <source>
        <dbReference type="Pfam" id="PF00892"/>
    </source>
</evidence>
<comment type="similarity">
    <text evidence="2">Belongs to the EamA transporter family.</text>
</comment>
<evidence type="ECO:0000256" key="5">
    <source>
        <dbReference type="ARBA" id="ARBA00023136"/>
    </source>
</evidence>
<evidence type="ECO:0000256" key="3">
    <source>
        <dbReference type="ARBA" id="ARBA00022692"/>
    </source>
</evidence>
<dbReference type="SUPFAM" id="SSF103481">
    <property type="entry name" value="Multidrug resistance efflux transporter EmrE"/>
    <property type="match status" value="2"/>
</dbReference>
<protein>
    <submittedName>
        <fullName evidence="8">DMT family transporter</fullName>
    </submittedName>
</protein>
<name>A0ABS3U2F9_9ACTN</name>
<dbReference type="Proteomes" id="UP000681341">
    <property type="component" value="Unassembled WGS sequence"/>
</dbReference>
<feature type="transmembrane region" description="Helical" evidence="6">
    <location>
        <begin position="107"/>
        <end position="126"/>
    </location>
</feature>
<evidence type="ECO:0000256" key="4">
    <source>
        <dbReference type="ARBA" id="ARBA00022989"/>
    </source>
</evidence>
<sequence>MKIESSTIVTSSPALSQRSGLWWGFLGVLAFSFTLPFTRIAVEGLSPLFIGSGRAVIAAALAGLALVATRQCLPDAAQWGRLALVAGGVVVGFPFLTSYALTTSSAGHGAVVVALLPAATAIMAVLRVKERPAASFWAFAGLGAAAAVCFAALRGGGIGSLGGADLLFFGAVLAAAVGYAEGGLLARELGSWQTVSWALVLAAPAMLALTAVSVAQEPPTATPVQWLAFAYLAAVSMYLGFFAWYRGLAIGPMAQVSQVQLTQPVMTIAWAALLLGEPLTWTTVGGGLAVIACAGLAVRARLGGVRPRPAVRTPRAAAARSH</sequence>
<dbReference type="Pfam" id="PF00892">
    <property type="entry name" value="EamA"/>
    <property type="match status" value="2"/>
</dbReference>
<feature type="domain" description="EamA" evidence="7">
    <location>
        <begin position="19"/>
        <end position="149"/>
    </location>
</feature>
<feature type="transmembrane region" description="Helical" evidence="6">
    <location>
        <begin position="197"/>
        <end position="214"/>
    </location>
</feature>
<feature type="transmembrane region" description="Helical" evidence="6">
    <location>
        <begin position="166"/>
        <end position="185"/>
    </location>
</feature>
<feature type="transmembrane region" description="Helical" evidence="6">
    <location>
        <begin position="226"/>
        <end position="244"/>
    </location>
</feature>
<evidence type="ECO:0000256" key="6">
    <source>
        <dbReference type="SAM" id="Phobius"/>
    </source>
</evidence>
<keyword evidence="9" id="KW-1185">Reference proteome</keyword>
<feature type="transmembrane region" description="Helical" evidence="6">
    <location>
        <begin position="48"/>
        <end position="67"/>
    </location>
</feature>
<dbReference type="PANTHER" id="PTHR32322:SF2">
    <property type="entry name" value="EAMA DOMAIN-CONTAINING PROTEIN"/>
    <property type="match status" value="1"/>
</dbReference>
<proteinExistence type="inferred from homology"/>
<dbReference type="InterPro" id="IPR037185">
    <property type="entry name" value="EmrE-like"/>
</dbReference>
<feature type="transmembrane region" description="Helical" evidence="6">
    <location>
        <begin position="79"/>
        <end position="101"/>
    </location>
</feature>
<keyword evidence="4 6" id="KW-1133">Transmembrane helix</keyword>
<dbReference type="InterPro" id="IPR050638">
    <property type="entry name" value="AA-Vitamin_Transporters"/>
</dbReference>
<feature type="domain" description="EamA" evidence="7">
    <location>
        <begin position="164"/>
        <end position="294"/>
    </location>
</feature>
<accession>A0ABS3U2F9</accession>
<gene>
    <name evidence="8" type="ORF">J5V16_08970</name>
</gene>
<dbReference type="PANTHER" id="PTHR32322">
    <property type="entry name" value="INNER MEMBRANE TRANSPORTER"/>
    <property type="match status" value="1"/>
</dbReference>
<comment type="subcellular location">
    <subcellularLocation>
        <location evidence="1">Membrane</location>
        <topology evidence="1">Multi-pass membrane protein</topology>
    </subcellularLocation>
</comment>
<evidence type="ECO:0000313" key="8">
    <source>
        <dbReference type="EMBL" id="MBO3732953.1"/>
    </source>
</evidence>
<evidence type="ECO:0000256" key="1">
    <source>
        <dbReference type="ARBA" id="ARBA00004141"/>
    </source>
</evidence>
<feature type="transmembrane region" description="Helical" evidence="6">
    <location>
        <begin position="279"/>
        <end position="298"/>
    </location>
</feature>
<evidence type="ECO:0000313" key="9">
    <source>
        <dbReference type="Proteomes" id="UP000681341"/>
    </source>
</evidence>
<dbReference type="InterPro" id="IPR000620">
    <property type="entry name" value="EamA_dom"/>
</dbReference>
<feature type="transmembrane region" description="Helical" evidence="6">
    <location>
        <begin position="21"/>
        <end position="42"/>
    </location>
</feature>
<keyword evidence="5 6" id="KW-0472">Membrane</keyword>
<keyword evidence="3 6" id="KW-0812">Transmembrane</keyword>
<comment type="caution">
    <text evidence="8">The sequence shown here is derived from an EMBL/GenBank/DDBJ whole genome shotgun (WGS) entry which is preliminary data.</text>
</comment>